<dbReference type="SUPFAM" id="SSF118203">
    <property type="entry name" value="Vacuolar ATP synthase subunit C"/>
    <property type="match status" value="1"/>
</dbReference>
<feature type="compositionally biased region" description="Low complexity" evidence="7">
    <location>
        <begin position="36"/>
        <end position="53"/>
    </location>
</feature>
<comment type="function">
    <text evidence="5 6">Subunit of the V1 complex of vacuolar(H+)-ATPase (V-ATPase), a multisubunit enzyme composed of a peripheral complex (V1) that hydrolyzes ATP and a membrane integral complex (V0) that translocates protons. V-ATPase is responsible for acidifying and maintaining the pH of intracellular compartments and in some cell types, is targeted to the plasma membrane, where it is responsible for acidifying the extracellular environment. Subunit C is necessary for the assembly of the catalytic sector of the enzyme and is likely to have a specific function in its catalytic activity.</text>
</comment>
<evidence type="ECO:0000256" key="4">
    <source>
        <dbReference type="ARBA" id="ARBA00023065"/>
    </source>
</evidence>
<dbReference type="GO" id="GO:0005765">
    <property type="term" value="C:lysosomal membrane"/>
    <property type="evidence" value="ECO:0007669"/>
    <property type="project" value="TreeGrafter"/>
</dbReference>
<comment type="similarity">
    <text evidence="1 6">Belongs to the V-ATPase C subunit family.</text>
</comment>
<dbReference type="PANTHER" id="PTHR10137">
    <property type="entry name" value="V-TYPE PROTON ATPASE SUBUNIT C"/>
    <property type="match status" value="1"/>
</dbReference>
<dbReference type="CDD" id="cd14785">
    <property type="entry name" value="V-ATPase_C"/>
    <property type="match status" value="1"/>
</dbReference>
<dbReference type="Gene3D" id="1.20.1460.10">
    <property type="entry name" value="subunit c (vma5p) of the yeast v-atpase, domain 2"/>
    <property type="match status" value="1"/>
</dbReference>
<keyword evidence="4 6" id="KW-0406">Ion transport</keyword>
<dbReference type="EMBL" id="JAOTOJ010000001">
    <property type="protein sequence ID" value="KAK9411244.1"/>
    <property type="molecule type" value="Genomic_DNA"/>
</dbReference>
<dbReference type="FunFam" id="3.30.70.100:FF:000002">
    <property type="entry name" value="V-type proton ATPase subunit C"/>
    <property type="match status" value="1"/>
</dbReference>
<feature type="compositionally biased region" description="Basic residues" evidence="7">
    <location>
        <begin position="1"/>
        <end position="18"/>
    </location>
</feature>
<sequence>MNHAKAGRGRPRRSFGKRHWPEESGGMGLSSLLQKAKPQPVAVQVRVAPHPAKSIPPPPASLGAAPAAGNGRGRRYTVSSTCGVSRGRGVSKAVGKFSHRLLREAGCCATAKLRLGGGRAASLASKRDPKHLKRNDGIGSASGEFSTARHFRRAVVSYFQHPSRLVVICTQGSFSTMSEFWLISAPGDKTNLLAWDRMNTVTSKANLSSNSKFAIPDLKVGTLDTLVGLSDELGKLDSFAESVIKKIAQYIGEVLEDSKDKVQENLLANGVDLISYLTKFEWDMAKYPIKQPLKNISEGLAKQITQIEADMKSRAAVYNNIKGNLQNLERKTIGNLLTRTLTDIVNKEDFVLNSEYLITLLVVVPKSGYVQWQKTYESLSDMVVPRSTKMIAEDAEGGLFTVTLFRKVIDDFKTKARENKFMVREFYFDEKELKCEKDEMRKLASDKKQQYGPLLRWLKVNFSEAFVAWIHIKALRVFSESVLRYGLPVNFQTMLLQPNKKSMKRLREVLNAIFKHLDEVAAASLMDTSVDIPGLQLSNQDYYPYVYFKIDLSLLDSS</sequence>
<dbReference type="GO" id="GO:0000221">
    <property type="term" value="C:vacuolar proton-transporting V-type ATPase, V1 domain"/>
    <property type="evidence" value="ECO:0007669"/>
    <property type="project" value="TreeGrafter"/>
</dbReference>
<evidence type="ECO:0000256" key="3">
    <source>
        <dbReference type="ARBA" id="ARBA00022781"/>
    </source>
</evidence>
<dbReference type="GO" id="GO:0046961">
    <property type="term" value="F:proton-transporting ATPase activity, rotational mechanism"/>
    <property type="evidence" value="ECO:0007669"/>
    <property type="project" value="InterPro"/>
</dbReference>
<evidence type="ECO:0000313" key="8">
    <source>
        <dbReference type="EMBL" id="KAK9411244.1"/>
    </source>
</evidence>
<evidence type="ECO:0000256" key="1">
    <source>
        <dbReference type="ARBA" id="ARBA00006138"/>
    </source>
</evidence>
<dbReference type="Pfam" id="PF03223">
    <property type="entry name" value="V-ATPase_C"/>
    <property type="match status" value="1"/>
</dbReference>
<name>A0AAW1CA75_CROAD</name>
<keyword evidence="9" id="KW-1185">Reference proteome</keyword>
<accession>A0AAW1CA75</accession>
<dbReference type="Gene3D" id="3.30.70.1180">
    <property type="entry name" value="Vacuolar atp synthase subunit c, domain 1"/>
    <property type="match status" value="1"/>
</dbReference>
<evidence type="ECO:0000256" key="2">
    <source>
        <dbReference type="ARBA" id="ARBA00022448"/>
    </source>
</evidence>
<dbReference type="FunFam" id="1.20.1460.10:FF:000004">
    <property type="entry name" value="V-type proton ATPase subunit C"/>
    <property type="match status" value="1"/>
</dbReference>
<protein>
    <recommendedName>
        <fullName evidence="6">V-type proton ATPase subunit C</fullName>
    </recommendedName>
</protein>
<proteinExistence type="inferred from homology"/>
<dbReference type="Gene3D" id="3.30.70.100">
    <property type="match status" value="1"/>
</dbReference>
<comment type="caution">
    <text evidence="8">The sequence shown here is derived from an EMBL/GenBank/DDBJ whole genome shotgun (WGS) entry which is preliminary data.</text>
</comment>
<evidence type="ECO:0000256" key="5">
    <source>
        <dbReference type="ARBA" id="ARBA00046006"/>
    </source>
</evidence>
<evidence type="ECO:0000256" key="6">
    <source>
        <dbReference type="RuleBase" id="RU364010"/>
    </source>
</evidence>
<dbReference type="AlphaFoldDB" id="A0AAW1CA75"/>
<dbReference type="PANTHER" id="PTHR10137:SF4">
    <property type="entry name" value="V-TYPE PROTON ATPASE SUBUNIT C 2"/>
    <property type="match status" value="1"/>
</dbReference>
<dbReference type="Proteomes" id="UP001474421">
    <property type="component" value="Unassembled WGS sequence"/>
</dbReference>
<evidence type="ECO:0000313" key="9">
    <source>
        <dbReference type="Proteomes" id="UP001474421"/>
    </source>
</evidence>
<evidence type="ECO:0000256" key="7">
    <source>
        <dbReference type="SAM" id="MobiDB-lite"/>
    </source>
</evidence>
<organism evidence="8 9">
    <name type="scientific">Crotalus adamanteus</name>
    <name type="common">Eastern diamondback rattlesnake</name>
    <dbReference type="NCBI Taxonomy" id="8729"/>
    <lineage>
        <taxon>Eukaryota</taxon>
        <taxon>Metazoa</taxon>
        <taxon>Chordata</taxon>
        <taxon>Craniata</taxon>
        <taxon>Vertebrata</taxon>
        <taxon>Euteleostomi</taxon>
        <taxon>Lepidosauria</taxon>
        <taxon>Squamata</taxon>
        <taxon>Bifurcata</taxon>
        <taxon>Unidentata</taxon>
        <taxon>Episquamata</taxon>
        <taxon>Toxicofera</taxon>
        <taxon>Serpentes</taxon>
        <taxon>Colubroidea</taxon>
        <taxon>Viperidae</taxon>
        <taxon>Crotalinae</taxon>
        <taxon>Crotalus</taxon>
    </lineage>
</organism>
<dbReference type="InterPro" id="IPR036132">
    <property type="entry name" value="Vac_ATP_synth_c_sf"/>
</dbReference>
<keyword evidence="3 6" id="KW-0375">Hydrogen ion transport</keyword>
<feature type="region of interest" description="Disordered" evidence="7">
    <location>
        <begin position="1"/>
        <end position="73"/>
    </location>
</feature>
<gene>
    <name evidence="8" type="ORF">NXF25_002419</name>
</gene>
<comment type="subunit">
    <text evidence="6">V-ATPase is a heteromultimeric enzyme made up of two complexes: the ATP-hydrolytic V1 complex and the proton translocation V0 complex. The V1 complex consists of three catalytic AB heterodimers that form a heterohexamer, three peripheral stalks each consisting of EG heterodimers, one central rotor including subunits D and F, and the regulatory subunits C and H. The proton translocation complex V0 consists of the proton transport subunit a, a ring of proteolipid subunits c9c'', rotary subunit d, subunits e and f, and two accessory subunits.</text>
</comment>
<reference evidence="8 9" key="1">
    <citation type="journal article" date="2024" name="Proc. Natl. Acad. Sci. U.S.A.">
        <title>The genetic regulatory architecture and epigenomic basis for age-related changes in rattlesnake venom.</title>
        <authorList>
            <person name="Hogan M.P."/>
            <person name="Holding M.L."/>
            <person name="Nystrom G.S."/>
            <person name="Colston T.J."/>
            <person name="Bartlett D.A."/>
            <person name="Mason A.J."/>
            <person name="Ellsworth S.A."/>
            <person name="Rautsaw R.M."/>
            <person name="Lawrence K.C."/>
            <person name="Strickland J.L."/>
            <person name="He B."/>
            <person name="Fraser P."/>
            <person name="Margres M.J."/>
            <person name="Gilbert D.M."/>
            <person name="Gibbs H.L."/>
            <person name="Parkinson C.L."/>
            <person name="Rokyta D.R."/>
        </authorList>
    </citation>
    <scope>NUCLEOTIDE SEQUENCE [LARGE SCALE GENOMIC DNA]</scope>
    <source>
        <strain evidence="8">DRR0105</strain>
    </source>
</reference>
<keyword evidence="2 6" id="KW-0813">Transport</keyword>
<dbReference type="InterPro" id="IPR004907">
    <property type="entry name" value="ATPase_V1-cplx_csu"/>
</dbReference>